<accession>A9IWZ0</accession>
<gene>
    <name evidence="2" type="ordered locus">BT_1793</name>
</gene>
<dbReference type="Proteomes" id="UP000001592">
    <property type="component" value="Chromosome"/>
</dbReference>
<dbReference type="InterPro" id="IPR006315">
    <property type="entry name" value="OM_autotransptr_brl_dom"/>
</dbReference>
<dbReference type="EMBL" id="AM260525">
    <property type="protein sequence ID" value="CAK02072.1"/>
    <property type="molecule type" value="Genomic_DNA"/>
</dbReference>
<dbReference type="KEGG" id="btr:BT_1793"/>
<keyword evidence="3" id="KW-1185">Reference proteome</keyword>
<dbReference type="InterPro" id="IPR005546">
    <property type="entry name" value="Autotransporte_beta"/>
</dbReference>
<dbReference type="eggNOG" id="COG3468">
    <property type="taxonomic scope" value="Bacteria"/>
</dbReference>
<name>A9IWZ0_BART1</name>
<dbReference type="InterPro" id="IPR036709">
    <property type="entry name" value="Autotransporte_beta_dom_sf"/>
</dbReference>
<dbReference type="InterPro" id="IPR012332">
    <property type="entry name" value="Autotransporter_pectin_lyase_C"/>
</dbReference>
<feature type="domain" description="Autotransporter" evidence="1">
    <location>
        <begin position="617"/>
        <end position="894"/>
    </location>
</feature>
<dbReference type="Gene3D" id="2.160.20.20">
    <property type="match status" value="1"/>
</dbReference>
<protein>
    <submittedName>
        <fullName evidence="2">Autotransporter</fullName>
    </submittedName>
</protein>
<dbReference type="SUPFAM" id="SSF103515">
    <property type="entry name" value="Autotransporter"/>
    <property type="match status" value="1"/>
</dbReference>
<dbReference type="GO" id="GO:0019867">
    <property type="term" value="C:outer membrane"/>
    <property type="evidence" value="ECO:0007669"/>
    <property type="project" value="InterPro"/>
</dbReference>
<dbReference type="InterPro" id="IPR051551">
    <property type="entry name" value="Autotransporter_adhesion"/>
</dbReference>
<dbReference type="PROSITE" id="PS51208">
    <property type="entry name" value="AUTOTRANSPORTER"/>
    <property type="match status" value="1"/>
</dbReference>
<dbReference type="NCBIfam" id="TIGR01414">
    <property type="entry name" value="autotrans_barl"/>
    <property type="match status" value="1"/>
</dbReference>
<evidence type="ECO:0000259" key="1">
    <source>
        <dbReference type="PROSITE" id="PS51208"/>
    </source>
</evidence>
<reference evidence="2 3" key="1">
    <citation type="journal article" date="2007" name="Nat. Genet.">
        <title>Genomic analysis of Bartonella identifies type IV secretion systems as host adaptability factors.</title>
        <authorList>
            <person name="Saenz H.L."/>
            <person name="Engel P."/>
            <person name="Stoeckli M.C."/>
            <person name="Lanz C."/>
            <person name="Raddatz G."/>
            <person name="Vayssier-Taussat M."/>
            <person name="Birtles R."/>
            <person name="Schuster S.C."/>
            <person name="Dehio C."/>
        </authorList>
    </citation>
    <scope>NUCLEOTIDE SEQUENCE [LARGE SCALE GENOMIC DNA]</scope>
    <source>
        <strain evidence="3">DSM 28219 / CCUG 45778 / CIP 105476 / IBS 506</strain>
    </source>
</reference>
<dbReference type="RefSeq" id="WP_012232182.1">
    <property type="nucleotide sequence ID" value="NC_010161.1"/>
</dbReference>
<proteinExistence type="predicted"/>
<evidence type="ECO:0000313" key="3">
    <source>
        <dbReference type="Proteomes" id="UP000001592"/>
    </source>
</evidence>
<dbReference type="InterPro" id="IPR011050">
    <property type="entry name" value="Pectin_lyase_fold/virulence"/>
</dbReference>
<sequence length="894" mass="98082">MVNLLKNRFSLYTFTTALLFLTHHIDAKVQDGAIGNAGAQVRSGVNGKTQNNPDQFSCNINSTFFRCKDGNTHGFSNKTYQKTDKNTHETVAIQASGKNTVLVGEDITVKDASSAVSSKENFWKYGVVASENGKVTIERGGINFTNGIGVEVRSWGKVVLKSVSITEKGGQGMRIDDHSENLAFHASGSGFIHFEKGKVNLANAHGFSMHGNNINGNGRFITIVDSTVSVESNRSYGLRFWEGPGDRSEEMKDHENPYPFYIFTGEKEMFGSLPKKNLPVRGLVDLTRTSFTVPNSAAIYSRKSGGVVRLLDNSKLSGDLLLKVEDGSFVKVSVDASTLVGGTRIDESSSAEFRLKDSSKWILSRPKNKNLQVPHSIGVSSISLIHLVDSSIAFEQPETNIVDGYQTLRVGRGTGEVYNARGKAHLYLNTYLNKGGALQNQKTDRLLVHGDVKGKTMVHVRAISGSPGGGTERYGNDKGISIIQVSGRAEKDSFLLDGDYIALDGLPYQYRLHAYGPSSELGRASASQRLVEGEGDFWDFRLENGSIDSNTTFRLTQGSKFGLGGERHSRQGVKVVVPQVPTYLLLPNSLLQAGLMDISNQNKQLETQRANPRGMLEIPENPASFLRGYGGNYRYASDLSALEYGYGGDLGYYALEAGVLLQKIENVESVISFGVMGSYGKLSLQPKDVEQSQKSAFDKWTATVYGSMQHDTGFYIDGLLSYGLFKGDVLTPIRGKTATLKGNPLSLSLMSGQKITTGYEGVVFNPQAQVVYQYLQFNETRDIDNFNIEMDKFDQWMVRIGGRLTKTLAAPEKDRDVSFYGKVHFAHDFGKERSVRFKDSFQLGAFGSSLEAGLGLNARLSQKFAFHGDLVYQHKLSKGGFSGISFSGGLRYRF</sequence>
<dbReference type="PANTHER" id="PTHR35037">
    <property type="entry name" value="C-TERMINAL REGION OF AIDA-LIKE PROTEIN"/>
    <property type="match status" value="1"/>
</dbReference>
<evidence type="ECO:0000313" key="2">
    <source>
        <dbReference type="EMBL" id="CAK02072.1"/>
    </source>
</evidence>
<dbReference type="PANTHER" id="PTHR35037:SF3">
    <property type="entry name" value="C-TERMINAL REGION OF AIDA-LIKE PROTEIN"/>
    <property type="match status" value="1"/>
</dbReference>
<dbReference type="Pfam" id="PF03797">
    <property type="entry name" value="Autotransporter"/>
    <property type="match status" value="1"/>
</dbReference>
<dbReference type="HOGENOM" id="CLU_007596_2_0_5"/>
<dbReference type="SMART" id="SM00869">
    <property type="entry name" value="Autotransporter"/>
    <property type="match status" value="1"/>
</dbReference>
<dbReference type="SUPFAM" id="SSF51126">
    <property type="entry name" value="Pectin lyase-like"/>
    <property type="match status" value="1"/>
</dbReference>
<dbReference type="AlphaFoldDB" id="A9IWZ0"/>
<organism evidence="2 3">
    <name type="scientific">Bartonella tribocorum (strain DSM 28219 / CCUG 45778 / CIP 105476 / IBS 506)</name>
    <dbReference type="NCBI Taxonomy" id="382640"/>
    <lineage>
        <taxon>Bacteria</taxon>
        <taxon>Pseudomonadati</taxon>
        <taxon>Pseudomonadota</taxon>
        <taxon>Alphaproteobacteria</taxon>
        <taxon>Hyphomicrobiales</taxon>
        <taxon>Bartonellaceae</taxon>
        <taxon>Bartonella</taxon>
    </lineage>
</organism>
<dbReference type="Gene3D" id="2.40.128.130">
    <property type="entry name" value="Autotransporter beta-domain"/>
    <property type="match status" value="1"/>
</dbReference>